<dbReference type="Proteomes" id="UP000789525">
    <property type="component" value="Unassembled WGS sequence"/>
</dbReference>
<comment type="caution">
    <text evidence="1">The sequence shown here is derived from an EMBL/GenBank/DDBJ whole genome shotgun (WGS) entry which is preliminary data.</text>
</comment>
<evidence type="ECO:0000313" key="2">
    <source>
        <dbReference type="Proteomes" id="UP000789525"/>
    </source>
</evidence>
<keyword evidence="2" id="KW-1185">Reference proteome</keyword>
<proteinExistence type="predicted"/>
<sequence length="127" mass="12857">ISGSSPEPPEASQTNIADVADGAAHIADPGPNADDGEEMLERIDTDLGGSDSSPTGDSVDGSNFILAGASITPEASPSTEIVGLREGVQIAPLETEVTRTVQGHRQAITSTPAATSSSGFVIVQWAK</sequence>
<name>A0ACA9Q7C7_9GLOM</name>
<accession>A0ACA9Q7C7</accession>
<evidence type="ECO:0000313" key="1">
    <source>
        <dbReference type="EMBL" id="CAG8737241.1"/>
    </source>
</evidence>
<dbReference type="EMBL" id="CAJVPT010046000">
    <property type="protein sequence ID" value="CAG8737241.1"/>
    <property type="molecule type" value="Genomic_DNA"/>
</dbReference>
<reference evidence="1" key="1">
    <citation type="submission" date="2021-06" db="EMBL/GenBank/DDBJ databases">
        <authorList>
            <person name="Kallberg Y."/>
            <person name="Tangrot J."/>
            <person name="Rosling A."/>
        </authorList>
    </citation>
    <scope>NUCLEOTIDE SEQUENCE</scope>
    <source>
        <strain evidence="1">CL356</strain>
    </source>
</reference>
<feature type="non-terminal residue" evidence="1">
    <location>
        <position position="1"/>
    </location>
</feature>
<organism evidence="1 2">
    <name type="scientific">Acaulospora colombiana</name>
    <dbReference type="NCBI Taxonomy" id="27376"/>
    <lineage>
        <taxon>Eukaryota</taxon>
        <taxon>Fungi</taxon>
        <taxon>Fungi incertae sedis</taxon>
        <taxon>Mucoromycota</taxon>
        <taxon>Glomeromycotina</taxon>
        <taxon>Glomeromycetes</taxon>
        <taxon>Diversisporales</taxon>
        <taxon>Acaulosporaceae</taxon>
        <taxon>Acaulospora</taxon>
    </lineage>
</organism>
<gene>
    <name evidence="1" type="ORF">ACOLOM_LOCUS11973</name>
</gene>
<protein>
    <submittedName>
        <fullName evidence="1">14944_t:CDS:1</fullName>
    </submittedName>
</protein>